<comment type="subcellular location">
    <subcellularLocation>
        <location evidence="2">Cytoplasm</location>
    </subcellularLocation>
</comment>
<dbReference type="Pfam" id="PF26356">
    <property type="entry name" value="Pelota_N"/>
    <property type="match status" value="1"/>
</dbReference>
<dbReference type="Gene3D" id="2.30.30.870">
    <property type="entry name" value="Pelota, domain A"/>
    <property type="match status" value="1"/>
</dbReference>
<dbReference type="PANTHER" id="PTHR10853:SF0">
    <property type="entry name" value="PROTEIN PELOTA HOMOLOG"/>
    <property type="match status" value="1"/>
</dbReference>
<dbReference type="InterPro" id="IPR005140">
    <property type="entry name" value="eRF1_Pelota-like_N"/>
</dbReference>
<dbReference type="SUPFAM" id="SSF159065">
    <property type="entry name" value="Dom34/Pelota N-terminal domain-like"/>
    <property type="match status" value="1"/>
</dbReference>
<dbReference type="InterPro" id="IPR005141">
    <property type="entry name" value="eRF1_2"/>
</dbReference>
<dbReference type="GO" id="GO:0016787">
    <property type="term" value="F:hydrolase activity"/>
    <property type="evidence" value="ECO:0007669"/>
    <property type="project" value="UniProtKB-KW"/>
</dbReference>
<dbReference type="InterPro" id="IPR038069">
    <property type="entry name" value="Pelota/DOM34_N"/>
</dbReference>
<dbReference type="InterPro" id="IPR042226">
    <property type="entry name" value="eFR1_2_sf"/>
</dbReference>
<dbReference type="Gene3D" id="3.30.420.60">
    <property type="entry name" value="eRF1 domain 2"/>
    <property type="match status" value="1"/>
</dbReference>
<dbReference type="NCBIfam" id="TIGR00111">
    <property type="entry name" value="pelota"/>
    <property type="match status" value="1"/>
</dbReference>
<accession>A0ABQ9XNI0</accession>
<feature type="region of interest" description="Disordered" evidence="6">
    <location>
        <begin position="411"/>
        <end position="453"/>
    </location>
</feature>
<keyword evidence="9" id="KW-1185">Reference proteome</keyword>
<dbReference type="InterPro" id="IPR029064">
    <property type="entry name" value="Ribosomal_eL30-like_sf"/>
</dbReference>
<dbReference type="Gene3D" id="3.30.1330.30">
    <property type="match status" value="1"/>
</dbReference>
<gene>
    <name evidence="8" type="ORF">BLNAU_12238</name>
</gene>
<dbReference type="SMART" id="SM01194">
    <property type="entry name" value="eRF1_1"/>
    <property type="match status" value="1"/>
</dbReference>
<dbReference type="SUPFAM" id="SSF55315">
    <property type="entry name" value="L30e-like"/>
    <property type="match status" value="1"/>
</dbReference>
<evidence type="ECO:0000256" key="3">
    <source>
        <dbReference type="ARBA" id="ARBA00009504"/>
    </source>
</evidence>
<evidence type="ECO:0000313" key="8">
    <source>
        <dbReference type="EMBL" id="KAK2952770.1"/>
    </source>
</evidence>
<dbReference type="Proteomes" id="UP001281761">
    <property type="component" value="Unassembled WGS sequence"/>
</dbReference>
<keyword evidence="8" id="KW-0378">Hydrolase</keyword>
<evidence type="ECO:0000256" key="2">
    <source>
        <dbReference type="ARBA" id="ARBA00004496"/>
    </source>
</evidence>
<dbReference type="InterPro" id="IPR004405">
    <property type="entry name" value="TF_pelota"/>
</dbReference>
<dbReference type="EC" id="3.1.-.-" evidence="8"/>
<name>A0ABQ9XNI0_9EUKA</name>
<evidence type="ECO:0000259" key="7">
    <source>
        <dbReference type="SMART" id="SM01194"/>
    </source>
</evidence>
<keyword evidence="5" id="KW-0479">Metal-binding</keyword>
<comment type="cofactor">
    <cofactor evidence="1">
        <name>a divalent metal cation</name>
        <dbReference type="ChEBI" id="CHEBI:60240"/>
    </cofactor>
</comment>
<feature type="domain" description="eRF1/Pelota-like N-terminal" evidence="7">
    <location>
        <begin position="1"/>
        <end position="131"/>
    </location>
</feature>
<dbReference type="InterPro" id="IPR058547">
    <property type="entry name" value="Pelota_N"/>
</dbReference>
<evidence type="ECO:0000256" key="6">
    <source>
        <dbReference type="SAM" id="MobiDB-lite"/>
    </source>
</evidence>
<comment type="similarity">
    <text evidence="3">Belongs to the eukaryotic release factor 1 family. Pelota subfamily.</text>
</comment>
<proteinExistence type="inferred from homology"/>
<evidence type="ECO:0000256" key="4">
    <source>
        <dbReference type="ARBA" id="ARBA00022490"/>
    </source>
</evidence>
<protein>
    <submittedName>
        <fullName evidence="8">PELOTA like protein</fullName>
        <ecNumber evidence="8">3.1.-.-</ecNumber>
    </submittedName>
</protein>
<sequence>MKISNRKITRNGSGSVILTPEYFDDFWHAYNLIQKGDLITTKTTRRVRPENAGISTESRRIEVKVELLVTKLEFDPKDMEMRIRGSIKQCNEPSVSLGVSHTVSLEIRKPIGLQKEYWDDFSLDKLREAKDGDRSPDMCIVVMQEGLAGIYIQTENVLLKKSKVQLDIPRKGSNKFSRDKVSPREKGMFAFFDAVKTAIETHIDLENVGCVILASPGFVKDDFWKYLEASQDKLSKGAQKTQITAYKSKFVFAHCSSAHHSAVSEVLNDASVKDRVRSARTSDAVSVMAKFFDILGRNDKKVCYGEREVQAVSSLGAIEHLLISEDKIRKNNPKDRQVFLDLIRQVKDKGGEAHLLSDSLSIGNQLAQLGGIAAILRYEVNHEQYQIGTEDEAEMAGVDYTLNCSKAIWGQDEEDNDETWDDWKHQQTDEDEDDDGRDPGQPSNEDLLDDLGW</sequence>
<dbReference type="Pfam" id="PF03465">
    <property type="entry name" value="eRF1_3"/>
    <property type="match status" value="1"/>
</dbReference>
<keyword evidence="4" id="KW-0963">Cytoplasm</keyword>
<dbReference type="EMBL" id="JARBJD010000099">
    <property type="protein sequence ID" value="KAK2952770.1"/>
    <property type="molecule type" value="Genomic_DNA"/>
</dbReference>
<dbReference type="SUPFAM" id="SSF53137">
    <property type="entry name" value="Translational machinery components"/>
    <property type="match status" value="1"/>
</dbReference>
<evidence type="ECO:0000256" key="1">
    <source>
        <dbReference type="ARBA" id="ARBA00001968"/>
    </source>
</evidence>
<organism evidence="8 9">
    <name type="scientific">Blattamonas nauphoetae</name>
    <dbReference type="NCBI Taxonomy" id="2049346"/>
    <lineage>
        <taxon>Eukaryota</taxon>
        <taxon>Metamonada</taxon>
        <taxon>Preaxostyla</taxon>
        <taxon>Oxymonadida</taxon>
        <taxon>Blattamonas</taxon>
    </lineage>
</organism>
<dbReference type="PANTHER" id="PTHR10853">
    <property type="entry name" value="PELOTA"/>
    <property type="match status" value="1"/>
</dbReference>
<dbReference type="InterPro" id="IPR005142">
    <property type="entry name" value="eRF1_3"/>
</dbReference>
<evidence type="ECO:0000256" key="5">
    <source>
        <dbReference type="ARBA" id="ARBA00022723"/>
    </source>
</evidence>
<evidence type="ECO:0000313" key="9">
    <source>
        <dbReference type="Proteomes" id="UP001281761"/>
    </source>
</evidence>
<comment type="caution">
    <text evidence="8">The sequence shown here is derived from an EMBL/GenBank/DDBJ whole genome shotgun (WGS) entry which is preliminary data.</text>
</comment>
<feature type="compositionally biased region" description="Acidic residues" evidence="6">
    <location>
        <begin position="411"/>
        <end position="420"/>
    </location>
</feature>
<dbReference type="Pfam" id="PF03464">
    <property type="entry name" value="eRF1_2"/>
    <property type="match status" value="1"/>
</dbReference>
<reference evidence="8 9" key="1">
    <citation type="journal article" date="2022" name="bioRxiv">
        <title>Genomics of Preaxostyla Flagellates Illuminates Evolutionary Transitions and the Path Towards Mitochondrial Loss.</title>
        <authorList>
            <person name="Novak L.V.F."/>
            <person name="Treitli S.C."/>
            <person name="Pyrih J."/>
            <person name="Halakuc P."/>
            <person name="Pipaliya S.V."/>
            <person name="Vacek V."/>
            <person name="Brzon O."/>
            <person name="Soukal P."/>
            <person name="Eme L."/>
            <person name="Dacks J.B."/>
            <person name="Karnkowska A."/>
            <person name="Elias M."/>
            <person name="Hampl V."/>
        </authorList>
    </citation>
    <scope>NUCLEOTIDE SEQUENCE [LARGE SCALE GENOMIC DNA]</scope>
    <source>
        <strain evidence="8">NAU3</strain>
        <tissue evidence="8">Gut</tissue>
    </source>
</reference>